<accession>A0A380JSJ8</accession>
<sequence>MTTKKIFIWNMLGSLSAAVLSVVLLMVVTRFLSPIDSDSYAFAYSFANMMIVIALFQVRNYQATDIGEKYSFTQYFMARLITSFLMLLVSGIYLIITPNDPYKTNVILLVCLYRLTDAFSDLYQGMFQQHERLDIAGKSLTYRNSLIFILYTLVIVYTKHLVLALQVTCLVSVLFILFYDVRKGYHFERIDFTAFKDRVNQRKSLQLLKESFPLFLNGFLIIYIYTQPKYAIETMSHLNKIPLGSQTIFNILFMPAFVMNLMMLFFRPQITQMAIALLKGHVAQFKTIQIRLFTYLAGSMLIILIGSALLGIPFLSLLYATPLKSFWLAFMTIMVGGAIGSFATAIDNILTAMRKQHYLVIPYIGSFVTSLFVTTHLVETLHIFGASLSFLLSMFVWHILSVILYFLIMKQFRKDNV</sequence>
<dbReference type="PANTHER" id="PTHR30250:SF11">
    <property type="entry name" value="O-ANTIGEN TRANSPORTER-RELATED"/>
    <property type="match status" value="1"/>
</dbReference>
<organism evidence="7 8">
    <name type="scientific">Streptococcus dysgalactiae subsp. dysgalactiae</name>
    <dbReference type="NCBI Taxonomy" id="99822"/>
    <lineage>
        <taxon>Bacteria</taxon>
        <taxon>Bacillati</taxon>
        <taxon>Bacillota</taxon>
        <taxon>Bacilli</taxon>
        <taxon>Lactobacillales</taxon>
        <taxon>Streptococcaceae</taxon>
        <taxon>Streptococcus</taxon>
    </lineage>
</organism>
<dbReference type="GO" id="GO:0005886">
    <property type="term" value="C:plasma membrane"/>
    <property type="evidence" value="ECO:0007669"/>
    <property type="project" value="UniProtKB-SubCell"/>
</dbReference>
<dbReference type="PANTHER" id="PTHR30250">
    <property type="entry name" value="PST FAMILY PREDICTED COLANIC ACID TRANSPORTER"/>
    <property type="match status" value="1"/>
</dbReference>
<evidence type="ECO:0000256" key="6">
    <source>
        <dbReference type="SAM" id="Phobius"/>
    </source>
</evidence>
<evidence type="ECO:0000313" key="7">
    <source>
        <dbReference type="EMBL" id="SUN48140.1"/>
    </source>
</evidence>
<reference evidence="7 8" key="1">
    <citation type="submission" date="2018-06" db="EMBL/GenBank/DDBJ databases">
        <authorList>
            <consortium name="Pathogen Informatics"/>
            <person name="Doyle S."/>
        </authorList>
    </citation>
    <scope>NUCLEOTIDE SEQUENCE [LARGE SCALE GENOMIC DNA]</scope>
    <source>
        <strain evidence="7 8">NCTC4670</strain>
    </source>
</reference>
<dbReference type="AlphaFoldDB" id="A0A380JSJ8"/>
<feature type="transmembrane region" description="Helical" evidence="6">
    <location>
        <begin position="358"/>
        <end position="378"/>
    </location>
</feature>
<proteinExistence type="predicted"/>
<evidence type="ECO:0000256" key="2">
    <source>
        <dbReference type="ARBA" id="ARBA00022475"/>
    </source>
</evidence>
<feature type="transmembrane region" description="Helical" evidence="6">
    <location>
        <begin position="246"/>
        <end position="266"/>
    </location>
</feature>
<dbReference type="EMBL" id="UHFG01000004">
    <property type="protein sequence ID" value="SUN48140.1"/>
    <property type="molecule type" value="Genomic_DNA"/>
</dbReference>
<evidence type="ECO:0000256" key="4">
    <source>
        <dbReference type="ARBA" id="ARBA00022989"/>
    </source>
</evidence>
<feature type="transmembrane region" description="Helical" evidence="6">
    <location>
        <begin position="40"/>
        <end position="56"/>
    </location>
</feature>
<keyword evidence="5 6" id="KW-0472">Membrane</keyword>
<feature type="transmembrane region" description="Helical" evidence="6">
    <location>
        <begin position="7"/>
        <end position="28"/>
    </location>
</feature>
<feature type="transmembrane region" description="Helical" evidence="6">
    <location>
        <begin position="76"/>
        <end position="96"/>
    </location>
</feature>
<feature type="transmembrane region" description="Helical" evidence="6">
    <location>
        <begin position="384"/>
        <end position="408"/>
    </location>
</feature>
<feature type="transmembrane region" description="Helical" evidence="6">
    <location>
        <begin position="326"/>
        <end position="346"/>
    </location>
</feature>
<feature type="transmembrane region" description="Helical" evidence="6">
    <location>
        <begin position="292"/>
        <end position="320"/>
    </location>
</feature>
<comment type="subcellular location">
    <subcellularLocation>
        <location evidence="1">Cell membrane</location>
        <topology evidence="1">Multi-pass membrane protein</topology>
    </subcellularLocation>
</comment>
<evidence type="ECO:0000256" key="1">
    <source>
        <dbReference type="ARBA" id="ARBA00004651"/>
    </source>
</evidence>
<dbReference type="Proteomes" id="UP000254797">
    <property type="component" value="Unassembled WGS sequence"/>
</dbReference>
<dbReference type="InterPro" id="IPR002797">
    <property type="entry name" value="Polysacc_synth"/>
</dbReference>
<dbReference type="Pfam" id="PF01943">
    <property type="entry name" value="Polysacc_synt"/>
    <property type="match status" value="1"/>
</dbReference>
<name>A0A380JSJ8_STRDY</name>
<keyword evidence="2" id="KW-1003">Cell membrane</keyword>
<evidence type="ECO:0000256" key="5">
    <source>
        <dbReference type="ARBA" id="ARBA00023136"/>
    </source>
</evidence>
<dbReference type="InterPro" id="IPR050833">
    <property type="entry name" value="Poly_Biosynth_Transport"/>
</dbReference>
<feature type="transmembrane region" description="Helical" evidence="6">
    <location>
        <begin position="207"/>
        <end position="226"/>
    </location>
</feature>
<dbReference type="RefSeq" id="WP_115245781.1">
    <property type="nucleotide sequence ID" value="NZ_JAIEZZ010000002.1"/>
</dbReference>
<evidence type="ECO:0000313" key="8">
    <source>
        <dbReference type="Proteomes" id="UP000254797"/>
    </source>
</evidence>
<gene>
    <name evidence="7" type="primary">amrA</name>
    <name evidence="7" type="ORF">NCTC4670_00459</name>
</gene>
<feature type="transmembrane region" description="Helical" evidence="6">
    <location>
        <begin position="163"/>
        <end position="181"/>
    </location>
</feature>
<keyword evidence="3 6" id="KW-0812">Transmembrane</keyword>
<keyword evidence="4 6" id="KW-1133">Transmembrane helix</keyword>
<protein>
    <submittedName>
        <fullName evidence="7">Transcriptional activator</fullName>
    </submittedName>
</protein>
<evidence type="ECO:0000256" key="3">
    <source>
        <dbReference type="ARBA" id="ARBA00022692"/>
    </source>
</evidence>